<comment type="caution">
    <text evidence="2">The sequence shown here is derived from an EMBL/GenBank/DDBJ whole genome shotgun (WGS) entry which is preliminary data.</text>
</comment>
<dbReference type="OrthoDB" id="5421041at2759"/>
<evidence type="ECO:0000313" key="3">
    <source>
        <dbReference type="Proteomes" id="UP000027920"/>
    </source>
</evidence>
<feature type="compositionally biased region" description="Polar residues" evidence="1">
    <location>
        <begin position="460"/>
        <end position="478"/>
    </location>
</feature>
<reference evidence="2 3" key="1">
    <citation type="submission" date="2013-03" db="EMBL/GenBank/DDBJ databases">
        <title>The Genome Sequence of Exophiala aquamarina CBS 119918.</title>
        <authorList>
            <consortium name="The Broad Institute Genomics Platform"/>
            <person name="Cuomo C."/>
            <person name="de Hoog S."/>
            <person name="Gorbushina A."/>
            <person name="Walker B."/>
            <person name="Young S.K."/>
            <person name="Zeng Q."/>
            <person name="Gargeya S."/>
            <person name="Fitzgerald M."/>
            <person name="Haas B."/>
            <person name="Abouelleil A."/>
            <person name="Allen A.W."/>
            <person name="Alvarado L."/>
            <person name="Arachchi H.M."/>
            <person name="Berlin A.M."/>
            <person name="Chapman S.B."/>
            <person name="Gainer-Dewar J."/>
            <person name="Goldberg J."/>
            <person name="Griggs A."/>
            <person name="Gujja S."/>
            <person name="Hansen M."/>
            <person name="Howarth C."/>
            <person name="Imamovic A."/>
            <person name="Ireland A."/>
            <person name="Larimer J."/>
            <person name="McCowan C."/>
            <person name="Murphy C."/>
            <person name="Pearson M."/>
            <person name="Poon T.W."/>
            <person name="Priest M."/>
            <person name="Roberts A."/>
            <person name="Saif S."/>
            <person name="Shea T."/>
            <person name="Sisk P."/>
            <person name="Sykes S."/>
            <person name="Wortman J."/>
            <person name="Nusbaum C."/>
            <person name="Birren B."/>
        </authorList>
    </citation>
    <scope>NUCLEOTIDE SEQUENCE [LARGE SCALE GENOMIC DNA]</scope>
    <source>
        <strain evidence="2 3">CBS 119918</strain>
    </source>
</reference>
<dbReference type="GeneID" id="25286105"/>
<dbReference type="Proteomes" id="UP000027920">
    <property type="component" value="Unassembled WGS sequence"/>
</dbReference>
<proteinExistence type="predicted"/>
<dbReference type="RefSeq" id="XP_013255378.1">
    <property type="nucleotide sequence ID" value="XM_013399924.1"/>
</dbReference>
<protein>
    <submittedName>
        <fullName evidence="2">Uncharacterized protein</fullName>
    </submittedName>
</protein>
<keyword evidence="3" id="KW-1185">Reference proteome</keyword>
<accession>A0A072P0M6</accession>
<dbReference type="HOGENOM" id="CLU_546325_0_0_1"/>
<gene>
    <name evidence="2" type="ORF">A1O9_11205</name>
</gene>
<evidence type="ECO:0000313" key="2">
    <source>
        <dbReference type="EMBL" id="KEF52788.1"/>
    </source>
</evidence>
<dbReference type="EMBL" id="AMGV01000016">
    <property type="protein sequence ID" value="KEF52788.1"/>
    <property type="molecule type" value="Genomic_DNA"/>
</dbReference>
<sequence length="499" mass="55111">MAVVNEPNNDQNGKVDVLTIEVADDGLLNGHGGDHGHIAANGIVSDDNIADKIVLNGDVAFQNLGDDAKLFRQAAKSFLTVHREEIAHRDTQIQELRAELLRIQKTCVLQENSGERADVQDIDIEDAVKEPPGSNVAESKILPEIAMNGEDASLKSVKRSPESVFGLNDLIQDDTDKVVHEIEGIWDRCITAVQRVLNDDLPEDYLSKWNSTHWTILKEKLPRIGAISQISSNTGPAKRMRAMVAMAVVAQSLEEYILTPNYLLEEDDELRYILRSLVDIPRKNTLRSLLLSVSEEANRKEEVKRSRVSASLEDITQTLELLLPGEVLAKLTSDLDQELTNVISQWEPVQRYQSHYEVNAAVSHTPWDWKSVSFTDDGFSLLDVNSAEFAEDEAVLVVFPRVCTLDRSRKPSYTAVFPGIVLQKSQTALKDCDLQQAPADVTTEAIVEADATEAGDSTIAAENNSTEQGETSQVTVTQEGEPEGNKSELAMVEQNVSES</sequence>
<organism evidence="2 3">
    <name type="scientific">Exophiala aquamarina CBS 119918</name>
    <dbReference type="NCBI Taxonomy" id="1182545"/>
    <lineage>
        <taxon>Eukaryota</taxon>
        <taxon>Fungi</taxon>
        <taxon>Dikarya</taxon>
        <taxon>Ascomycota</taxon>
        <taxon>Pezizomycotina</taxon>
        <taxon>Eurotiomycetes</taxon>
        <taxon>Chaetothyriomycetidae</taxon>
        <taxon>Chaetothyriales</taxon>
        <taxon>Herpotrichiellaceae</taxon>
        <taxon>Exophiala</taxon>
    </lineage>
</organism>
<evidence type="ECO:0000256" key="1">
    <source>
        <dbReference type="SAM" id="MobiDB-lite"/>
    </source>
</evidence>
<feature type="region of interest" description="Disordered" evidence="1">
    <location>
        <begin position="453"/>
        <end position="499"/>
    </location>
</feature>
<dbReference type="AlphaFoldDB" id="A0A072P0M6"/>
<dbReference type="VEuPathDB" id="FungiDB:A1O9_11205"/>
<name>A0A072P0M6_9EURO</name>